<feature type="coiled-coil region" evidence="8">
    <location>
        <begin position="245"/>
        <end position="275"/>
    </location>
</feature>
<feature type="domain" description="HAMP" evidence="11">
    <location>
        <begin position="187"/>
        <end position="239"/>
    </location>
</feature>
<dbReference type="CDD" id="cd00082">
    <property type="entry name" value="HisKA"/>
    <property type="match status" value="1"/>
</dbReference>
<evidence type="ECO:0000256" key="7">
    <source>
        <dbReference type="ARBA" id="ARBA00023012"/>
    </source>
</evidence>
<reference evidence="12 13" key="1">
    <citation type="journal article" date="2009" name="Genome Res.">
        <title>Whole genome sequence of Desulfovibrio magneticus strain RS-1 revealed common gene clusters in magnetotactic bacteria.</title>
        <authorList>
            <person name="Nakazawa H."/>
            <person name="Arakaki A."/>
            <person name="Narita-Yamada S."/>
            <person name="Yashiro I."/>
            <person name="Jinno K."/>
            <person name="Aoki N."/>
            <person name="Tsuruyama A."/>
            <person name="Okamura Y."/>
            <person name="Tanikawa S."/>
            <person name="Fujita N."/>
            <person name="Takeyama H."/>
            <person name="Matsunaga T."/>
        </authorList>
    </citation>
    <scope>NUCLEOTIDE SEQUENCE [LARGE SCALE GENOMIC DNA]</scope>
    <source>
        <strain evidence="13">ATCC 700980 / DSM 13731 / RS-1</strain>
    </source>
</reference>
<keyword evidence="9" id="KW-1133">Transmembrane helix</keyword>
<dbReference type="PRINTS" id="PR00344">
    <property type="entry name" value="BCTRLSENSOR"/>
</dbReference>
<dbReference type="SUPFAM" id="SSF47384">
    <property type="entry name" value="Homodimeric domain of signal transducing histidine kinase"/>
    <property type="match status" value="1"/>
</dbReference>
<dbReference type="HOGENOM" id="CLU_516520_0_0_7"/>
<dbReference type="PANTHER" id="PTHR43711">
    <property type="entry name" value="TWO-COMPONENT HISTIDINE KINASE"/>
    <property type="match status" value="1"/>
</dbReference>
<dbReference type="InterPro" id="IPR003594">
    <property type="entry name" value="HATPase_dom"/>
</dbReference>
<proteinExistence type="predicted"/>
<evidence type="ECO:0000259" key="11">
    <source>
        <dbReference type="PROSITE" id="PS50885"/>
    </source>
</evidence>
<dbReference type="EC" id="2.7.13.3" evidence="3"/>
<dbReference type="GO" id="GO:0016020">
    <property type="term" value="C:membrane"/>
    <property type="evidence" value="ECO:0007669"/>
    <property type="project" value="UniProtKB-SubCell"/>
</dbReference>
<dbReference type="eggNOG" id="COG2205">
    <property type="taxonomic scope" value="Bacteria"/>
</dbReference>
<feature type="transmembrane region" description="Helical" evidence="9">
    <location>
        <begin position="163"/>
        <end position="185"/>
    </location>
</feature>
<organism evidence="12 13">
    <name type="scientific">Solidesulfovibrio magneticus (strain ATCC 700980 / DSM 13731 / RS-1)</name>
    <name type="common">Desulfovibrio magneticus</name>
    <dbReference type="NCBI Taxonomy" id="573370"/>
    <lineage>
        <taxon>Bacteria</taxon>
        <taxon>Pseudomonadati</taxon>
        <taxon>Thermodesulfobacteriota</taxon>
        <taxon>Desulfovibrionia</taxon>
        <taxon>Desulfovibrionales</taxon>
        <taxon>Desulfovibrionaceae</taxon>
        <taxon>Solidesulfovibrio</taxon>
    </lineage>
</organism>
<keyword evidence="6 12" id="KW-0418">Kinase</keyword>
<dbReference type="Gene3D" id="1.10.287.130">
    <property type="match status" value="1"/>
</dbReference>
<dbReference type="InterPro" id="IPR036890">
    <property type="entry name" value="HATPase_C_sf"/>
</dbReference>
<dbReference type="SUPFAM" id="SSF158472">
    <property type="entry name" value="HAMP domain-like"/>
    <property type="match status" value="1"/>
</dbReference>
<dbReference type="CDD" id="cd16922">
    <property type="entry name" value="HATPase_EvgS-ArcB-TorS-like"/>
    <property type="match status" value="1"/>
</dbReference>
<dbReference type="SMART" id="SM00388">
    <property type="entry name" value="HisKA"/>
    <property type="match status" value="1"/>
</dbReference>
<dbReference type="InterPro" id="IPR003660">
    <property type="entry name" value="HAMP_dom"/>
</dbReference>
<keyword evidence="4" id="KW-0597">Phosphoprotein</keyword>
<accession>C4XNN3</accession>
<gene>
    <name evidence="12" type="ordered locus">DMR_15170</name>
</gene>
<sequence length="527" mass="59670">MDNLTRRIFLPLLLTGIMVIVVYGIILTSYEQKRRADNLEQIRFQLLTLYELRREDIGNEIFGGKRLALADTLQKMRFVHDIVTVTAFNPEGKALEDTSGEAADLTRAELDQLDQVPQFVETDYRDLRVAVLTTMVEVIGERVGYVRIRFDLSKLQREAQSSYNFFLALLLTLFVIMSLTLHVIIKRMVIRPVTRLRDAMTRVRDGRLEISLDIETKDIIGELAASFNEMTAALKKAREDRSEAIVRLEDSLVALSRKAEELAEANHRLMELDKLKSDFISSVSHELRTPMTSVLGFAKLIHRDFAKLERSDRTGPKAHALARRIDGNIAIIIEEGDRLTSLINDVLDLAKIESGSIQWRDREVDVVKLGHRALRAVEGVLDKAPRTRLISSLPDHMPKTIIDPERLLQVLINLLSNAIKFTPQGTVELKARCTGNVLRLTVADQGIGIPPQELERIFDNFHQVRRDDSPEHKPHGVGLGLAICRRIVDHYHGRIWAESDGEHGSTFHVELAVADTTATDNVILRNK</sequence>
<dbReference type="Gene3D" id="6.10.340.10">
    <property type="match status" value="1"/>
</dbReference>
<keyword evidence="5" id="KW-0808">Transferase</keyword>
<keyword evidence="9" id="KW-0472">Membrane</keyword>
<protein>
    <recommendedName>
        <fullName evidence="3">histidine kinase</fullName>
        <ecNumber evidence="3">2.7.13.3</ecNumber>
    </recommendedName>
</protein>
<keyword evidence="7" id="KW-0902">Two-component regulatory system</keyword>
<dbReference type="InterPro" id="IPR005467">
    <property type="entry name" value="His_kinase_dom"/>
</dbReference>
<evidence type="ECO:0000259" key="10">
    <source>
        <dbReference type="PROSITE" id="PS50109"/>
    </source>
</evidence>
<keyword evidence="8" id="KW-0175">Coiled coil</keyword>
<keyword evidence="13" id="KW-1185">Reference proteome</keyword>
<dbReference type="Pfam" id="PF00512">
    <property type="entry name" value="HisKA"/>
    <property type="match status" value="1"/>
</dbReference>
<dbReference type="InterPro" id="IPR003661">
    <property type="entry name" value="HisK_dim/P_dom"/>
</dbReference>
<dbReference type="PANTHER" id="PTHR43711:SF1">
    <property type="entry name" value="HISTIDINE KINASE 1"/>
    <property type="match status" value="1"/>
</dbReference>
<dbReference type="SMART" id="SM00387">
    <property type="entry name" value="HATPase_c"/>
    <property type="match status" value="1"/>
</dbReference>
<dbReference type="GO" id="GO:0000155">
    <property type="term" value="F:phosphorelay sensor kinase activity"/>
    <property type="evidence" value="ECO:0007669"/>
    <property type="project" value="InterPro"/>
</dbReference>
<evidence type="ECO:0000256" key="5">
    <source>
        <dbReference type="ARBA" id="ARBA00022679"/>
    </source>
</evidence>
<dbReference type="EMBL" id="AP010904">
    <property type="protein sequence ID" value="BAH75008.1"/>
    <property type="molecule type" value="Genomic_DNA"/>
</dbReference>
<evidence type="ECO:0000256" key="9">
    <source>
        <dbReference type="SAM" id="Phobius"/>
    </source>
</evidence>
<dbReference type="Pfam" id="PF02518">
    <property type="entry name" value="HATPase_c"/>
    <property type="match status" value="1"/>
</dbReference>
<evidence type="ECO:0000256" key="4">
    <source>
        <dbReference type="ARBA" id="ARBA00022553"/>
    </source>
</evidence>
<keyword evidence="9" id="KW-0812">Transmembrane</keyword>
<name>C4XNN3_SOLM1</name>
<comment type="catalytic activity">
    <reaction evidence="1">
        <text>ATP + protein L-histidine = ADP + protein N-phospho-L-histidine.</text>
        <dbReference type="EC" id="2.7.13.3"/>
    </reaction>
</comment>
<dbReference type="STRING" id="573370.DMR_15170"/>
<dbReference type="InterPro" id="IPR050736">
    <property type="entry name" value="Sensor_HK_Regulatory"/>
</dbReference>
<dbReference type="KEGG" id="dma:DMR_15170"/>
<dbReference type="SMART" id="SM00304">
    <property type="entry name" value="HAMP"/>
    <property type="match status" value="1"/>
</dbReference>
<dbReference type="SUPFAM" id="SSF55874">
    <property type="entry name" value="ATPase domain of HSP90 chaperone/DNA topoisomerase II/histidine kinase"/>
    <property type="match status" value="1"/>
</dbReference>
<dbReference type="AlphaFoldDB" id="C4XNN3"/>
<dbReference type="FunFam" id="3.30.565.10:FF:000006">
    <property type="entry name" value="Sensor histidine kinase WalK"/>
    <property type="match status" value="1"/>
</dbReference>
<dbReference type="PROSITE" id="PS50885">
    <property type="entry name" value="HAMP"/>
    <property type="match status" value="1"/>
</dbReference>
<evidence type="ECO:0000313" key="13">
    <source>
        <dbReference type="Proteomes" id="UP000009071"/>
    </source>
</evidence>
<comment type="subcellular location">
    <subcellularLocation>
        <location evidence="2">Membrane</location>
    </subcellularLocation>
</comment>
<dbReference type="CDD" id="cd06225">
    <property type="entry name" value="HAMP"/>
    <property type="match status" value="1"/>
</dbReference>
<feature type="domain" description="Histidine kinase" evidence="10">
    <location>
        <begin position="282"/>
        <end position="515"/>
    </location>
</feature>
<feature type="transmembrane region" description="Helical" evidence="9">
    <location>
        <begin position="12"/>
        <end position="30"/>
    </location>
</feature>
<dbReference type="Gene3D" id="3.30.565.10">
    <property type="entry name" value="Histidine kinase-like ATPase, C-terminal domain"/>
    <property type="match status" value="1"/>
</dbReference>
<evidence type="ECO:0000256" key="6">
    <source>
        <dbReference type="ARBA" id="ARBA00022777"/>
    </source>
</evidence>
<dbReference type="InterPro" id="IPR004358">
    <property type="entry name" value="Sig_transdc_His_kin-like_C"/>
</dbReference>
<dbReference type="PROSITE" id="PS50109">
    <property type="entry name" value="HIS_KIN"/>
    <property type="match status" value="1"/>
</dbReference>
<evidence type="ECO:0000256" key="8">
    <source>
        <dbReference type="SAM" id="Coils"/>
    </source>
</evidence>
<evidence type="ECO:0000313" key="12">
    <source>
        <dbReference type="EMBL" id="BAH75008.1"/>
    </source>
</evidence>
<evidence type="ECO:0000256" key="3">
    <source>
        <dbReference type="ARBA" id="ARBA00012438"/>
    </source>
</evidence>
<dbReference type="Pfam" id="PF00672">
    <property type="entry name" value="HAMP"/>
    <property type="match status" value="1"/>
</dbReference>
<evidence type="ECO:0000256" key="1">
    <source>
        <dbReference type="ARBA" id="ARBA00000085"/>
    </source>
</evidence>
<dbReference type="Proteomes" id="UP000009071">
    <property type="component" value="Chromosome"/>
</dbReference>
<evidence type="ECO:0000256" key="2">
    <source>
        <dbReference type="ARBA" id="ARBA00004370"/>
    </source>
</evidence>
<dbReference type="InterPro" id="IPR036097">
    <property type="entry name" value="HisK_dim/P_sf"/>
</dbReference>